<dbReference type="PRINTS" id="PR00507">
    <property type="entry name" value="N12N6MTFRASE"/>
</dbReference>
<dbReference type="PATRIC" id="fig|299146.4.peg.5507"/>
<dbReference type="GO" id="GO:0008170">
    <property type="term" value="F:N-methyltransferase activity"/>
    <property type="evidence" value="ECO:0007669"/>
    <property type="project" value="InterPro"/>
</dbReference>
<evidence type="ECO:0000256" key="2">
    <source>
        <dbReference type="ARBA" id="ARBA00011900"/>
    </source>
</evidence>
<dbReference type="EMBL" id="LT594324">
    <property type="protein sequence ID" value="SBT54325.1"/>
    <property type="molecule type" value="Genomic_DNA"/>
</dbReference>
<dbReference type="InterPro" id="IPR029063">
    <property type="entry name" value="SAM-dependent_MTases_sf"/>
</dbReference>
<keyword evidence="3" id="KW-0489">Methyltransferase</keyword>
<dbReference type="Pfam" id="PF02384">
    <property type="entry name" value="N6_Mtase"/>
    <property type="match status" value="1"/>
</dbReference>
<comment type="catalytic activity">
    <reaction evidence="7">
        <text>a 2'-deoxyadenosine in DNA + S-adenosyl-L-methionine = an N(6)-methyl-2'-deoxyadenosine in DNA + S-adenosyl-L-homocysteine + H(+)</text>
        <dbReference type="Rhea" id="RHEA:15197"/>
        <dbReference type="Rhea" id="RHEA-COMP:12418"/>
        <dbReference type="Rhea" id="RHEA-COMP:12419"/>
        <dbReference type="ChEBI" id="CHEBI:15378"/>
        <dbReference type="ChEBI" id="CHEBI:57856"/>
        <dbReference type="ChEBI" id="CHEBI:59789"/>
        <dbReference type="ChEBI" id="CHEBI:90615"/>
        <dbReference type="ChEBI" id="CHEBI:90616"/>
        <dbReference type="EC" id="2.1.1.72"/>
    </reaction>
</comment>
<dbReference type="InterPro" id="IPR038333">
    <property type="entry name" value="T1MK-like_N_sf"/>
</dbReference>
<dbReference type="InterPro" id="IPR003356">
    <property type="entry name" value="DNA_methylase_A-5"/>
</dbReference>
<evidence type="ECO:0000256" key="7">
    <source>
        <dbReference type="ARBA" id="ARBA00047942"/>
    </source>
</evidence>
<dbReference type="Gene3D" id="3.40.50.150">
    <property type="entry name" value="Vaccinia Virus protein VP39"/>
    <property type="match status" value="1"/>
</dbReference>
<evidence type="ECO:0000313" key="10">
    <source>
        <dbReference type="Proteomes" id="UP000198765"/>
    </source>
</evidence>
<dbReference type="REBASE" id="155570">
    <property type="entry name" value="M.Mna45248ORF5336P"/>
</dbReference>
<dbReference type="Proteomes" id="UP000198765">
    <property type="component" value="Chromosome I"/>
</dbReference>
<proteinExistence type="inferred from homology"/>
<dbReference type="OrthoDB" id="9784823at2"/>
<dbReference type="EC" id="2.1.1.72" evidence="2"/>
<accession>A0A1A9ADT3</accession>
<evidence type="ECO:0000256" key="3">
    <source>
        <dbReference type="ARBA" id="ARBA00022603"/>
    </source>
</evidence>
<keyword evidence="10" id="KW-1185">Reference proteome</keyword>
<evidence type="ECO:0000256" key="1">
    <source>
        <dbReference type="ARBA" id="ARBA00006594"/>
    </source>
</evidence>
<dbReference type="GO" id="GO:0032259">
    <property type="term" value="P:methylation"/>
    <property type="evidence" value="ECO:0007669"/>
    <property type="project" value="UniProtKB-KW"/>
</dbReference>
<gene>
    <name evidence="9" type="ORF">GA0070621_5336</name>
</gene>
<sequence length="649" mass="70761">MRNLDLTRRLFGAVDVLRGVMDVATGVRVVSAVLVLKWASEHTDALTVPDVSRWGRLTASAENSLADALDQAMTALAVSNPDFFGDFFHHIVRDKRIGDLEARSLIAIIDEIPVGGGGHESADVAGPLYEQMLARLADDNRHSEFATPYSVIQLMISLANPQVGNSVYDPCAGTGGLLAAAEAFVADRTGQHNALRIFGQEVNVETSQVARLNLTLHGLSDVSLLVGNVLTNPGHLSDSERLEKFDRVVTHPPFGMRYVPEKLAFPEQTRYGHSRSADLMFVQHVLASLATDGTGVIVVPNGALFRGGAEGRIRRAMVQDGVIAAVISIGRNVFPGTSIPASLLVVNSGGTTRANKPDVFFINAEHEVDSTRSRSHLAPRHVEKIATAFSERREIPGFSRWVSVEEIATKEFSLNIGDYVSPIAPPRAKLSINGLLAGEVPIEEVEAQVDRLNAFGIELNELFVPGRPGYLELALDGYDVIAETISALAAPRSTEFVTAAEGWFHKFQQELILLADRPVAAVREHFAGQFNQALGHTSRILNDEHLAGLFVDWWAANQEGLNQLRRPDGGPGALTPGTRAAVFDRIREDLSARARKLLAQQQGQLVDVYRAWSDQYMTSLAELAHRQTKASNRLAERLHDLGYEWPRGG</sequence>
<organism evidence="9 10">
    <name type="scientific">Micromonospora narathiwatensis</name>
    <dbReference type="NCBI Taxonomy" id="299146"/>
    <lineage>
        <taxon>Bacteria</taxon>
        <taxon>Bacillati</taxon>
        <taxon>Actinomycetota</taxon>
        <taxon>Actinomycetes</taxon>
        <taxon>Micromonosporales</taxon>
        <taxon>Micromonosporaceae</taxon>
        <taxon>Micromonospora</taxon>
    </lineage>
</organism>
<dbReference type="Gene3D" id="1.20.1260.30">
    <property type="match status" value="1"/>
</dbReference>
<keyword evidence="6" id="KW-0680">Restriction system</keyword>
<comment type="similarity">
    <text evidence="1">Belongs to the N(4)/N(6)-methyltransferase family.</text>
</comment>
<dbReference type="InterPro" id="IPR051537">
    <property type="entry name" value="DNA_Adenine_Mtase"/>
</dbReference>
<protein>
    <recommendedName>
        <fullName evidence="2">site-specific DNA-methyltransferase (adenine-specific)</fullName>
        <ecNumber evidence="2">2.1.1.72</ecNumber>
    </recommendedName>
</protein>
<evidence type="ECO:0000256" key="4">
    <source>
        <dbReference type="ARBA" id="ARBA00022679"/>
    </source>
</evidence>
<dbReference type="GO" id="GO:0009007">
    <property type="term" value="F:site-specific DNA-methyltransferase (adenine-specific) activity"/>
    <property type="evidence" value="ECO:0007669"/>
    <property type="project" value="UniProtKB-EC"/>
</dbReference>
<feature type="domain" description="DNA methylase adenine-specific" evidence="8">
    <location>
        <begin position="121"/>
        <end position="422"/>
    </location>
</feature>
<evidence type="ECO:0000256" key="6">
    <source>
        <dbReference type="ARBA" id="ARBA00022747"/>
    </source>
</evidence>
<reference evidence="9 10" key="1">
    <citation type="submission" date="2016-06" db="EMBL/GenBank/DDBJ databases">
        <authorList>
            <person name="Kjaerup R.B."/>
            <person name="Dalgaard T.S."/>
            <person name="Juul-Madsen H.R."/>
        </authorList>
    </citation>
    <scope>NUCLEOTIDE SEQUENCE [LARGE SCALE GENOMIC DNA]</scope>
    <source>
        <strain evidence="9 10">DSM 45248</strain>
    </source>
</reference>
<dbReference type="RefSeq" id="WP_091200779.1">
    <property type="nucleotide sequence ID" value="NZ_LT594324.1"/>
</dbReference>
<evidence type="ECO:0000313" key="9">
    <source>
        <dbReference type="EMBL" id="SBT54325.1"/>
    </source>
</evidence>
<dbReference type="PANTHER" id="PTHR42933">
    <property type="entry name" value="SLR6095 PROTEIN"/>
    <property type="match status" value="1"/>
</dbReference>
<dbReference type="GO" id="GO:0003677">
    <property type="term" value="F:DNA binding"/>
    <property type="evidence" value="ECO:0007669"/>
    <property type="project" value="InterPro"/>
</dbReference>
<name>A0A1A9ADT3_9ACTN</name>
<keyword evidence="4" id="KW-0808">Transferase</keyword>
<keyword evidence="5" id="KW-0949">S-adenosyl-L-methionine</keyword>
<dbReference type="AlphaFoldDB" id="A0A1A9ADT3"/>
<dbReference type="SUPFAM" id="SSF53335">
    <property type="entry name" value="S-adenosyl-L-methionine-dependent methyltransferases"/>
    <property type="match status" value="1"/>
</dbReference>
<dbReference type="GO" id="GO:0009307">
    <property type="term" value="P:DNA restriction-modification system"/>
    <property type="evidence" value="ECO:0007669"/>
    <property type="project" value="UniProtKB-KW"/>
</dbReference>
<evidence type="ECO:0000259" key="8">
    <source>
        <dbReference type="Pfam" id="PF02384"/>
    </source>
</evidence>
<evidence type="ECO:0000256" key="5">
    <source>
        <dbReference type="ARBA" id="ARBA00022691"/>
    </source>
</evidence>
<dbReference type="SMR" id="A0A1A9ADT3"/>
<dbReference type="PANTHER" id="PTHR42933:SF3">
    <property type="entry name" value="TYPE I RESTRICTION ENZYME MJAVIII METHYLASE SUBUNIT"/>
    <property type="match status" value="1"/>
</dbReference>